<dbReference type="InterPro" id="IPR029058">
    <property type="entry name" value="AB_hydrolase_fold"/>
</dbReference>
<evidence type="ECO:0000313" key="8">
    <source>
        <dbReference type="EMBL" id="KAG9473746.1"/>
    </source>
</evidence>
<accession>A0A8J6ERL2</accession>
<evidence type="ECO:0000256" key="6">
    <source>
        <dbReference type="ARBA" id="ARBA00061741"/>
    </source>
</evidence>
<dbReference type="OrthoDB" id="443318at2759"/>
<comment type="function">
    <text evidence="5">Protective protein appears to be essential for both the activity of beta-galactosidase and neuraminidase, it associates with these enzymes and exerts a protective function necessary for their stability and activity. This protein is also a carboxypeptidase and can deamidate tachykinins.</text>
</comment>
<dbReference type="EMBL" id="WNTK01000013">
    <property type="protein sequence ID" value="KAG9473746.1"/>
    <property type="molecule type" value="Genomic_DNA"/>
</dbReference>
<dbReference type="EC" id="3.4.16.-" evidence="7"/>
<comment type="caution">
    <text evidence="8">The sequence shown here is derived from an EMBL/GenBank/DDBJ whole genome shotgun (WGS) entry which is preliminary data.</text>
</comment>
<dbReference type="Proteomes" id="UP000770717">
    <property type="component" value="Unassembled WGS sequence"/>
</dbReference>
<reference evidence="8" key="1">
    <citation type="thesis" date="2020" institute="ProQuest LLC" country="789 East Eisenhower Parkway, Ann Arbor, MI, USA">
        <title>Comparative Genomics and Chromosome Evolution.</title>
        <authorList>
            <person name="Mudd A.B."/>
        </authorList>
    </citation>
    <scope>NUCLEOTIDE SEQUENCE</scope>
    <source>
        <strain evidence="8">HN-11 Male</strain>
        <tissue evidence="8">Kidney and liver</tissue>
    </source>
</reference>
<evidence type="ECO:0000313" key="9">
    <source>
        <dbReference type="Proteomes" id="UP000770717"/>
    </source>
</evidence>
<keyword evidence="4 7" id="KW-0378">Hydrolase</keyword>
<dbReference type="AlphaFoldDB" id="A0A8J6ERL2"/>
<evidence type="ECO:0000256" key="2">
    <source>
        <dbReference type="ARBA" id="ARBA00022645"/>
    </source>
</evidence>
<evidence type="ECO:0000256" key="5">
    <source>
        <dbReference type="ARBA" id="ARBA00054649"/>
    </source>
</evidence>
<name>A0A8J6ERL2_ELECQ</name>
<dbReference type="PROSITE" id="PS00560">
    <property type="entry name" value="CARBOXYPEPT_SER_HIS"/>
    <property type="match status" value="1"/>
</dbReference>
<keyword evidence="3 7" id="KW-0645">Protease</keyword>
<evidence type="ECO:0000256" key="1">
    <source>
        <dbReference type="ARBA" id="ARBA00009431"/>
    </source>
</evidence>
<evidence type="ECO:0000256" key="4">
    <source>
        <dbReference type="ARBA" id="ARBA00022801"/>
    </source>
</evidence>
<organism evidence="8 9">
    <name type="scientific">Eleutherodactylus coqui</name>
    <name type="common">Puerto Rican coqui</name>
    <dbReference type="NCBI Taxonomy" id="57060"/>
    <lineage>
        <taxon>Eukaryota</taxon>
        <taxon>Metazoa</taxon>
        <taxon>Chordata</taxon>
        <taxon>Craniata</taxon>
        <taxon>Vertebrata</taxon>
        <taxon>Euteleostomi</taxon>
        <taxon>Amphibia</taxon>
        <taxon>Batrachia</taxon>
        <taxon>Anura</taxon>
        <taxon>Neobatrachia</taxon>
        <taxon>Hyloidea</taxon>
        <taxon>Eleutherodactylidae</taxon>
        <taxon>Eleutherodactylinae</taxon>
        <taxon>Eleutherodactylus</taxon>
        <taxon>Eleutherodactylus</taxon>
    </lineage>
</organism>
<dbReference type="InterPro" id="IPR001563">
    <property type="entry name" value="Peptidase_S10"/>
</dbReference>
<dbReference type="GO" id="GO:0004185">
    <property type="term" value="F:serine-type carboxypeptidase activity"/>
    <property type="evidence" value="ECO:0007669"/>
    <property type="project" value="UniProtKB-UniRule"/>
</dbReference>
<dbReference type="Pfam" id="PF00450">
    <property type="entry name" value="Peptidase_S10"/>
    <property type="match status" value="1"/>
</dbReference>
<gene>
    <name evidence="8" type="ORF">GDO78_004184</name>
</gene>
<keyword evidence="9" id="KW-1185">Reference proteome</keyword>
<sequence length="333" mass="38150">MVAQDNYMALKDFFRLYPEFVGNDFYITGESYAGFYVPALALEVTKDSSINLKGLAIGNGVTDYTINHYSLIYFAYYHGLFDTKFWSHLEDACCETAVCNFLDSPGLFCNLAIRLAHFKTRNSKLNIYNLYQPCVEGEPGEIRDYGDHIKAYHPGTLSIQSHSEFSKRLKDASRFNKPISMSVPCVNDTDLSTYLNNPDVRSALHIPQSLPQWEICNEYVFSNFKRELVNVHNQYLQLLKEKKYRILVFSGDADMACNFLGIEWFVNGLDLEVEEPYHAWMYHDGTELQIGGFAKQYANLTLITVKGAGHMVPTDKPLESFQIFGRFINNEPF</sequence>
<dbReference type="PANTHER" id="PTHR11802">
    <property type="entry name" value="SERINE PROTEASE FAMILY S10 SERINE CARBOXYPEPTIDASE"/>
    <property type="match status" value="1"/>
</dbReference>
<proteinExistence type="inferred from homology"/>
<comment type="similarity">
    <text evidence="1 7">Belongs to the peptidase S10 family.</text>
</comment>
<dbReference type="FunFam" id="3.40.50.1820:FF:000335">
    <property type="entry name" value="Carboxypeptidase"/>
    <property type="match status" value="1"/>
</dbReference>
<evidence type="ECO:0000256" key="7">
    <source>
        <dbReference type="RuleBase" id="RU361156"/>
    </source>
</evidence>
<dbReference type="GO" id="GO:0031647">
    <property type="term" value="P:regulation of protein stability"/>
    <property type="evidence" value="ECO:0007669"/>
    <property type="project" value="UniProtKB-ARBA"/>
</dbReference>
<dbReference type="InterPro" id="IPR033124">
    <property type="entry name" value="Ser_caboxypep_his_AS"/>
</dbReference>
<dbReference type="Gene3D" id="3.40.50.1820">
    <property type="entry name" value="alpha/beta hydrolase"/>
    <property type="match status" value="1"/>
</dbReference>
<protein>
    <recommendedName>
        <fullName evidence="7">Carboxypeptidase</fullName>
        <ecNumber evidence="7">3.4.16.-</ecNumber>
    </recommendedName>
</protein>
<dbReference type="PROSITE" id="PS00131">
    <property type="entry name" value="CARBOXYPEPT_SER_SER"/>
    <property type="match status" value="1"/>
</dbReference>
<dbReference type="SUPFAM" id="SSF53474">
    <property type="entry name" value="alpha/beta-Hydrolases"/>
    <property type="match status" value="1"/>
</dbReference>
<keyword evidence="2 7" id="KW-0121">Carboxypeptidase</keyword>
<dbReference type="InterPro" id="IPR018202">
    <property type="entry name" value="Ser_caboxypep_ser_AS"/>
</dbReference>
<dbReference type="PRINTS" id="PR00724">
    <property type="entry name" value="CRBOXYPTASEC"/>
</dbReference>
<evidence type="ECO:0000256" key="3">
    <source>
        <dbReference type="ARBA" id="ARBA00022670"/>
    </source>
</evidence>
<dbReference type="GO" id="GO:0006508">
    <property type="term" value="P:proteolysis"/>
    <property type="evidence" value="ECO:0007669"/>
    <property type="project" value="UniProtKB-KW"/>
</dbReference>
<dbReference type="GO" id="GO:1904715">
    <property type="term" value="P:negative regulation of chaperone-mediated autophagy"/>
    <property type="evidence" value="ECO:0007669"/>
    <property type="project" value="UniProtKB-ARBA"/>
</dbReference>
<comment type="subunit">
    <text evidence="6">Heterodimer of a 32 kDa chain and a 20 kDa chain; disulfide-linked.</text>
</comment>
<dbReference type="PANTHER" id="PTHR11802:SF502">
    <property type="entry name" value="LYSOSOMAL PROTECTIVE PROTEIN"/>
    <property type="match status" value="1"/>
</dbReference>